<dbReference type="OrthoDB" id="4093337at2759"/>
<keyword evidence="3" id="KW-1185">Reference proteome</keyword>
<dbReference type="Proteomes" id="UP000253472">
    <property type="component" value="Unassembled WGS sequence"/>
</dbReference>
<evidence type="ECO:0000256" key="1">
    <source>
        <dbReference type="SAM" id="SignalP"/>
    </source>
</evidence>
<dbReference type="PROSITE" id="PS51257">
    <property type="entry name" value="PROKAR_LIPOPROTEIN"/>
    <property type="match status" value="1"/>
</dbReference>
<proteinExistence type="predicted"/>
<accession>A0A367XR09</accession>
<evidence type="ECO:0000313" key="2">
    <source>
        <dbReference type="EMBL" id="RCK55251.1"/>
    </source>
</evidence>
<dbReference type="AlphaFoldDB" id="A0A367XR09"/>
<reference evidence="2 3" key="1">
    <citation type="submission" date="2018-06" db="EMBL/GenBank/DDBJ databases">
        <title>Whole genome sequencing of Candida tropicalis (genome annotated by CSBL at Korea University).</title>
        <authorList>
            <person name="Ahn J."/>
        </authorList>
    </citation>
    <scope>NUCLEOTIDE SEQUENCE [LARGE SCALE GENOMIC DNA]</scope>
    <source>
        <strain evidence="2 3">ATCC 20962</strain>
    </source>
</reference>
<protein>
    <submittedName>
        <fullName evidence="2">Uncharacterized protein</fullName>
    </submittedName>
</protein>
<dbReference type="EMBL" id="QLNQ01000030">
    <property type="protein sequence ID" value="RCK55251.1"/>
    <property type="molecule type" value="Genomic_DNA"/>
</dbReference>
<gene>
    <name evidence="2" type="ORF">Cantr_04501</name>
</gene>
<name>A0A367XR09_9ASCO</name>
<organism evidence="2 3">
    <name type="scientific">Candida viswanathii</name>
    <dbReference type="NCBI Taxonomy" id="5486"/>
    <lineage>
        <taxon>Eukaryota</taxon>
        <taxon>Fungi</taxon>
        <taxon>Dikarya</taxon>
        <taxon>Ascomycota</taxon>
        <taxon>Saccharomycotina</taxon>
        <taxon>Pichiomycetes</taxon>
        <taxon>Debaryomycetaceae</taxon>
        <taxon>Candida/Lodderomyces clade</taxon>
        <taxon>Candida</taxon>
    </lineage>
</organism>
<feature type="chain" id="PRO_5017000851" evidence="1">
    <location>
        <begin position="20"/>
        <end position="293"/>
    </location>
</feature>
<dbReference type="STRING" id="5486.A0A367XR09"/>
<feature type="signal peptide" evidence="1">
    <location>
        <begin position="1"/>
        <end position="19"/>
    </location>
</feature>
<evidence type="ECO:0000313" key="3">
    <source>
        <dbReference type="Proteomes" id="UP000253472"/>
    </source>
</evidence>
<keyword evidence="1" id="KW-0732">Signal</keyword>
<sequence>MKSLFTYLSFLLFACFALAELAAPLEPVSPELVVRDGNGASPPTQEQIELAEYLQQLVIASGLTPQNLSKRDYPDSPALTAAFTALNKSGQGVALIHGLATNGLSQDGTVDIVNSYIKNTGLTKILSAANKSGLAVSIVMRFFINYSLVPGLWNVIVSLWNNGTISIGKRWIIGDLIGTVINGVQDTILSSLISLINAVTDLSQICSSLNKSGLAVSILDDLVSTTDGQGFLVKVVTTAVKRGTLSFGILLDGLKDSGVLVDTFSTIIGNSTYRKIIFIWAVKNLVSLIQYIF</sequence>
<comment type="caution">
    <text evidence="2">The sequence shown here is derived from an EMBL/GenBank/DDBJ whole genome shotgun (WGS) entry which is preliminary data.</text>
</comment>